<accession>D8SLI0</accession>
<dbReference type="AlphaFoldDB" id="D8SLI0"/>
<dbReference type="Proteomes" id="UP000001514">
    <property type="component" value="Unassembled WGS sequence"/>
</dbReference>
<dbReference type="HOGENOM" id="CLU_105206_3_0_1"/>
<dbReference type="FunCoup" id="D8SLI0">
    <property type="interactions" value="648"/>
</dbReference>
<dbReference type="InParanoid" id="D8SLI0"/>
<feature type="compositionally biased region" description="Low complexity" evidence="1">
    <location>
        <begin position="1"/>
        <end position="25"/>
    </location>
</feature>
<protein>
    <submittedName>
        <fullName evidence="2">Uncharacterized protein</fullName>
    </submittedName>
</protein>
<dbReference type="Gramene" id="EFJ14667">
    <property type="protein sequence ID" value="EFJ14667"/>
    <property type="gene ID" value="SELMODRAFT_119859"/>
</dbReference>
<gene>
    <name evidence="2" type="ORF">SELMODRAFT_119859</name>
</gene>
<name>D8SLI0_SELML</name>
<sequence>MSVKAPAKLAPTTATEQAAATTTPPRRYHRQTSAKMSTWSTEIDHDREWERRKGLINSVEHVRTRSLTDADLDELRGCIDLGFGFKNEADPELWKTLPALELCYAITQQLKEVQRPSPVSPLAVAGDFSSESGDRPQEVKTRLRHWARAVACTVRQSL</sequence>
<evidence type="ECO:0000313" key="3">
    <source>
        <dbReference type="Proteomes" id="UP000001514"/>
    </source>
</evidence>
<evidence type="ECO:0000256" key="1">
    <source>
        <dbReference type="SAM" id="MobiDB-lite"/>
    </source>
</evidence>
<keyword evidence="3" id="KW-1185">Reference proteome</keyword>
<dbReference type="InterPro" id="IPR012881">
    <property type="entry name" value="DUF1685"/>
</dbReference>
<organism evidence="3">
    <name type="scientific">Selaginella moellendorffii</name>
    <name type="common">Spikemoss</name>
    <dbReference type="NCBI Taxonomy" id="88036"/>
    <lineage>
        <taxon>Eukaryota</taxon>
        <taxon>Viridiplantae</taxon>
        <taxon>Streptophyta</taxon>
        <taxon>Embryophyta</taxon>
        <taxon>Tracheophyta</taxon>
        <taxon>Lycopodiopsida</taxon>
        <taxon>Selaginellales</taxon>
        <taxon>Selaginellaceae</taxon>
        <taxon>Selaginella</taxon>
    </lineage>
</organism>
<feature type="region of interest" description="Disordered" evidence="1">
    <location>
        <begin position="1"/>
        <end position="41"/>
    </location>
</feature>
<dbReference type="EMBL" id="GL377626">
    <property type="protein sequence ID" value="EFJ14667.1"/>
    <property type="molecule type" value="Genomic_DNA"/>
</dbReference>
<dbReference type="KEGG" id="smo:SELMODRAFT_119859"/>
<reference evidence="2 3" key="1">
    <citation type="journal article" date="2011" name="Science">
        <title>The Selaginella genome identifies genetic changes associated with the evolution of vascular plants.</title>
        <authorList>
            <person name="Banks J.A."/>
            <person name="Nishiyama T."/>
            <person name="Hasebe M."/>
            <person name="Bowman J.L."/>
            <person name="Gribskov M."/>
            <person name="dePamphilis C."/>
            <person name="Albert V.A."/>
            <person name="Aono N."/>
            <person name="Aoyama T."/>
            <person name="Ambrose B.A."/>
            <person name="Ashton N.W."/>
            <person name="Axtell M.J."/>
            <person name="Barker E."/>
            <person name="Barker M.S."/>
            <person name="Bennetzen J.L."/>
            <person name="Bonawitz N.D."/>
            <person name="Chapple C."/>
            <person name="Cheng C."/>
            <person name="Correa L.G."/>
            <person name="Dacre M."/>
            <person name="DeBarry J."/>
            <person name="Dreyer I."/>
            <person name="Elias M."/>
            <person name="Engstrom E.M."/>
            <person name="Estelle M."/>
            <person name="Feng L."/>
            <person name="Finet C."/>
            <person name="Floyd S.K."/>
            <person name="Frommer W.B."/>
            <person name="Fujita T."/>
            <person name="Gramzow L."/>
            <person name="Gutensohn M."/>
            <person name="Harholt J."/>
            <person name="Hattori M."/>
            <person name="Heyl A."/>
            <person name="Hirai T."/>
            <person name="Hiwatashi Y."/>
            <person name="Ishikawa M."/>
            <person name="Iwata M."/>
            <person name="Karol K.G."/>
            <person name="Koehler B."/>
            <person name="Kolukisaoglu U."/>
            <person name="Kubo M."/>
            <person name="Kurata T."/>
            <person name="Lalonde S."/>
            <person name="Li K."/>
            <person name="Li Y."/>
            <person name="Litt A."/>
            <person name="Lyons E."/>
            <person name="Manning G."/>
            <person name="Maruyama T."/>
            <person name="Michael T.P."/>
            <person name="Mikami K."/>
            <person name="Miyazaki S."/>
            <person name="Morinaga S."/>
            <person name="Murata T."/>
            <person name="Mueller-Roeber B."/>
            <person name="Nelson D.R."/>
            <person name="Obara M."/>
            <person name="Oguri Y."/>
            <person name="Olmstead R.G."/>
            <person name="Onodera N."/>
            <person name="Petersen B.L."/>
            <person name="Pils B."/>
            <person name="Prigge M."/>
            <person name="Rensing S.A."/>
            <person name="Riano-Pachon D.M."/>
            <person name="Roberts A.W."/>
            <person name="Sato Y."/>
            <person name="Scheller H.V."/>
            <person name="Schulz B."/>
            <person name="Schulz C."/>
            <person name="Shakirov E.V."/>
            <person name="Shibagaki N."/>
            <person name="Shinohara N."/>
            <person name="Shippen D.E."/>
            <person name="Soerensen I."/>
            <person name="Sotooka R."/>
            <person name="Sugimoto N."/>
            <person name="Sugita M."/>
            <person name="Sumikawa N."/>
            <person name="Tanurdzic M."/>
            <person name="Theissen G."/>
            <person name="Ulvskov P."/>
            <person name="Wakazuki S."/>
            <person name="Weng J.K."/>
            <person name="Willats W.W."/>
            <person name="Wipf D."/>
            <person name="Wolf P.G."/>
            <person name="Yang L."/>
            <person name="Zimmer A.D."/>
            <person name="Zhu Q."/>
            <person name="Mitros T."/>
            <person name="Hellsten U."/>
            <person name="Loque D."/>
            <person name="Otillar R."/>
            <person name="Salamov A."/>
            <person name="Schmutz J."/>
            <person name="Shapiro H."/>
            <person name="Lindquist E."/>
            <person name="Lucas S."/>
            <person name="Rokhsar D."/>
            <person name="Grigoriev I.V."/>
        </authorList>
    </citation>
    <scope>NUCLEOTIDE SEQUENCE [LARGE SCALE GENOMIC DNA]</scope>
</reference>
<dbReference type="STRING" id="88036.D8SLI0"/>
<dbReference type="Pfam" id="PF07939">
    <property type="entry name" value="DUF1685"/>
    <property type="match status" value="1"/>
</dbReference>
<dbReference type="eggNOG" id="KOG4197">
    <property type="taxonomic scope" value="Eukaryota"/>
</dbReference>
<evidence type="ECO:0000313" key="2">
    <source>
        <dbReference type="EMBL" id="EFJ14667.1"/>
    </source>
</evidence>
<dbReference type="PANTHER" id="PTHR31865:SF3">
    <property type="entry name" value="PHOSPHODIESTERASE EPSILON-1, PUTATIVE (DUF1685)-RELATED"/>
    <property type="match status" value="1"/>
</dbReference>
<dbReference type="PANTHER" id="PTHR31865">
    <property type="entry name" value="OSJNBA0071G03.3 PROTEIN"/>
    <property type="match status" value="1"/>
</dbReference>
<proteinExistence type="predicted"/>